<evidence type="ECO:0000256" key="1">
    <source>
        <dbReference type="SAM" id="MobiDB-lite"/>
    </source>
</evidence>
<comment type="caution">
    <text evidence="2">The sequence shown here is derived from an EMBL/GenBank/DDBJ whole genome shotgun (WGS) entry which is preliminary data.</text>
</comment>
<organism evidence="2 3">
    <name type="scientific">Pleurodeles waltl</name>
    <name type="common">Iberian ribbed newt</name>
    <dbReference type="NCBI Taxonomy" id="8319"/>
    <lineage>
        <taxon>Eukaryota</taxon>
        <taxon>Metazoa</taxon>
        <taxon>Chordata</taxon>
        <taxon>Craniata</taxon>
        <taxon>Vertebrata</taxon>
        <taxon>Euteleostomi</taxon>
        <taxon>Amphibia</taxon>
        <taxon>Batrachia</taxon>
        <taxon>Caudata</taxon>
        <taxon>Salamandroidea</taxon>
        <taxon>Salamandridae</taxon>
        <taxon>Pleurodelinae</taxon>
        <taxon>Pleurodeles</taxon>
    </lineage>
</organism>
<reference evidence="2" key="1">
    <citation type="journal article" date="2022" name="bioRxiv">
        <title>Sequencing and chromosome-scale assembly of the giantPleurodeles waltlgenome.</title>
        <authorList>
            <person name="Brown T."/>
            <person name="Elewa A."/>
            <person name="Iarovenko S."/>
            <person name="Subramanian E."/>
            <person name="Araus A.J."/>
            <person name="Petzold A."/>
            <person name="Susuki M."/>
            <person name="Suzuki K.-i.T."/>
            <person name="Hayashi T."/>
            <person name="Toyoda A."/>
            <person name="Oliveira C."/>
            <person name="Osipova E."/>
            <person name="Leigh N.D."/>
            <person name="Simon A."/>
            <person name="Yun M.H."/>
        </authorList>
    </citation>
    <scope>NUCLEOTIDE SEQUENCE</scope>
    <source>
        <strain evidence="2">20211129_DDA</strain>
        <tissue evidence="2">Liver</tissue>
    </source>
</reference>
<dbReference type="Proteomes" id="UP001066276">
    <property type="component" value="Chromosome 10"/>
</dbReference>
<keyword evidence="3" id="KW-1185">Reference proteome</keyword>
<accession>A0AAV7M4J2</accession>
<name>A0AAV7M4J2_PLEWA</name>
<sequence length="103" mass="11344">MNLEWAPEGEPKEVQVGHKVGPAQNPHVKYPAPLPALVSTDVEWGKLPQKRCCPTLETAIQVRRAELVGPTAACQASQQKDQAKETEVVRSRAPTPIWLRIGE</sequence>
<gene>
    <name evidence="2" type="ORF">NDU88_003518</name>
</gene>
<evidence type="ECO:0000313" key="2">
    <source>
        <dbReference type="EMBL" id="KAJ1098407.1"/>
    </source>
</evidence>
<protein>
    <submittedName>
        <fullName evidence="2">Uncharacterized protein</fullName>
    </submittedName>
</protein>
<feature type="region of interest" description="Disordered" evidence="1">
    <location>
        <begin position="1"/>
        <end position="27"/>
    </location>
</feature>
<evidence type="ECO:0000313" key="3">
    <source>
        <dbReference type="Proteomes" id="UP001066276"/>
    </source>
</evidence>
<dbReference type="EMBL" id="JANPWB010000014">
    <property type="protein sequence ID" value="KAJ1098407.1"/>
    <property type="molecule type" value="Genomic_DNA"/>
</dbReference>
<proteinExistence type="predicted"/>
<dbReference type="AlphaFoldDB" id="A0AAV7M4J2"/>